<keyword evidence="3 5" id="KW-1133">Transmembrane helix</keyword>
<sequence>MGERVDDSGQHIPRTPEYVPKVVVGTNAPKYNYQVSEDVQSLSTVQRSSNASSSAPHVTFHEETLNQTAPHTVNQFILKRLRATSHDDELMPEGVEAWEFSGNGTQSTITKLVRLSEVPESIDPRELEENNPLLKAPTPAHDHQQLGQLVATAISGNDITSSCLYVAGIVAYYAGCWAPFALIIVAALLYLFRDIYSEVVTALPVNGGTYTALLNTTTKQVSSIAACLTLLSYVSTAVVSAATASAYAHALVPEIGVEWMTVVILALFAFLNLIGINESGPVAVGFFIMHILTLSLLLVDCSVFLYYDKFELLTKNWNLDLTQVKDANAYTLSQAIYYGFCAGLLGISGFETSANFVEEQKPGVFPKTLRNMWALTAFFNPLISLFSISVIPLETAMGLPLVDKRPNNDDLLINMAQSDYLKTLIGIDAVLVLSGAVLTSYVGVTGLMRRMALDRCLPNFFLKENKLRGTNHNIIIMFFFTCTSLYFVMDCNKVVLSGIYTLSFLSVMFLFGMGNLLLKWKRHKINRVIKASVTQVLLAMALVFAGLVGNMLQNIKFIKWFCLYLFVCLIVIEFMLYRDVILKLALSRLVHVRHERFSLLGYKPTEWLMDQVVKTSVRIKSQRMIFFVKDQSIVVLNKACLYVRGNEQTSWLQFVHVYQDESEIARISKDIQLLDQIYPKMRFDFIAIKGRFDREEIDMISDYLRVPKHFMFIACPGQTFKQDIAKLGGVRIITI</sequence>
<keyword evidence="4 5" id="KW-0472">Membrane</keyword>
<dbReference type="GeneID" id="25900870"/>
<dbReference type="EMBL" id="KQ241606">
    <property type="protein sequence ID" value="KNC87542.1"/>
    <property type="molecule type" value="Genomic_DNA"/>
</dbReference>
<evidence type="ECO:0000256" key="4">
    <source>
        <dbReference type="ARBA" id="ARBA00023136"/>
    </source>
</evidence>
<feature type="transmembrane region" description="Helical" evidence="5">
    <location>
        <begin position="530"/>
        <end position="551"/>
    </location>
</feature>
<feature type="transmembrane region" description="Helical" evidence="5">
    <location>
        <begin position="424"/>
        <end position="448"/>
    </location>
</feature>
<gene>
    <name evidence="6" type="ORF">SARC_00366</name>
</gene>
<evidence type="ECO:0000256" key="5">
    <source>
        <dbReference type="SAM" id="Phobius"/>
    </source>
</evidence>
<reference evidence="6 7" key="1">
    <citation type="submission" date="2011-02" db="EMBL/GenBank/DDBJ databases">
        <title>The Genome Sequence of Sphaeroforma arctica JP610.</title>
        <authorList>
            <consortium name="The Broad Institute Genome Sequencing Platform"/>
            <person name="Russ C."/>
            <person name="Cuomo C."/>
            <person name="Young S.K."/>
            <person name="Zeng Q."/>
            <person name="Gargeya S."/>
            <person name="Alvarado L."/>
            <person name="Berlin A."/>
            <person name="Chapman S.B."/>
            <person name="Chen Z."/>
            <person name="Freedman E."/>
            <person name="Gellesch M."/>
            <person name="Goldberg J."/>
            <person name="Griggs A."/>
            <person name="Gujja S."/>
            <person name="Heilman E."/>
            <person name="Heiman D."/>
            <person name="Howarth C."/>
            <person name="Mehta T."/>
            <person name="Neiman D."/>
            <person name="Pearson M."/>
            <person name="Roberts A."/>
            <person name="Saif S."/>
            <person name="Shea T."/>
            <person name="Shenoy N."/>
            <person name="Sisk P."/>
            <person name="Stolte C."/>
            <person name="Sykes S."/>
            <person name="White J."/>
            <person name="Yandava C."/>
            <person name="Burger G."/>
            <person name="Gray M.W."/>
            <person name="Holland P.W.H."/>
            <person name="King N."/>
            <person name="Lang F.B.F."/>
            <person name="Roger A.J."/>
            <person name="Ruiz-Trillo I."/>
            <person name="Haas B."/>
            <person name="Nusbaum C."/>
            <person name="Birren B."/>
        </authorList>
    </citation>
    <scope>NUCLEOTIDE SEQUENCE [LARGE SCALE GENOMIC DNA]</scope>
    <source>
        <strain evidence="6 7">JP610</strain>
    </source>
</reference>
<evidence type="ECO:0000256" key="2">
    <source>
        <dbReference type="ARBA" id="ARBA00022692"/>
    </source>
</evidence>
<feature type="transmembrane region" description="Helical" evidence="5">
    <location>
        <begin position="557"/>
        <end position="577"/>
    </location>
</feature>
<dbReference type="eggNOG" id="ENOG502QT3M">
    <property type="taxonomic scope" value="Eukaryota"/>
</dbReference>
<dbReference type="Gene3D" id="1.20.1740.10">
    <property type="entry name" value="Amino acid/polyamine transporter I"/>
    <property type="match status" value="1"/>
</dbReference>
<dbReference type="AlphaFoldDB" id="A0A0L0GEW0"/>
<evidence type="ECO:0000313" key="7">
    <source>
        <dbReference type="Proteomes" id="UP000054560"/>
    </source>
</evidence>
<name>A0A0L0GEW0_9EUKA</name>
<dbReference type="GO" id="GO:0016020">
    <property type="term" value="C:membrane"/>
    <property type="evidence" value="ECO:0007669"/>
    <property type="project" value="UniProtKB-SubCell"/>
</dbReference>
<feature type="transmembrane region" description="Helical" evidence="5">
    <location>
        <begin position="469"/>
        <end position="489"/>
    </location>
</feature>
<evidence type="ECO:0000256" key="1">
    <source>
        <dbReference type="ARBA" id="ARBA00004141"/>
    </source>
</evidence>
<dbReference type="GO" id="GO:0015171">
    <property type="term" value="F:amino acid transmembrane transporter activity"/>
    <property type="evidence" value="ECO:0007669"/>
    <property type="project" value="TreeGrafter"/>
</dbReference>
<protein>
    <recommendedName>
        <fullName evidence="8">Amino acid permease/ SLC12A domain-containing protein</fullName>
    </recommendedName>
</protein>
<evidence type="ECO:0000256" key="3">
    <source>
        <dbReference type="ARBA" id="ARBA00022989"/>
    </source>
</evidence>
<feature type="transmembrane region" description="Helical" evidence="5">
    <location>
        <begin position="495"/>
        <end position="518"/>
    </location>
</feature>
<feature type="transmembrane region" description="Helical" evidence="5">
    <location>
        <begin position="283"/>
        <end position="307"/>
    </location>
</feature>
<feature type="transmembrane region" description="Helical" evidence="5">
    <location>
        <begin position="327"/>
        <end position="350"/>
    </location>
</feature>
<accession>A0A0L0GEW0</accession>
<evidence type="ECO:0008006" key="8">
    <source>
        <dbReference type="Google" id="ProtNLM"/>
    </source>
</evidence>
<keyword evidence="2 5" id="KW-0812">Transmembrane</keyword>
<comment type="subcellular location">
    <subcellularLocation>
        <location evidence="1">Membrane</location>
        <topology evidence="1">Multi-pass membrane protein</topology>
    </subcellularLocation>
</comment>
<dbReference type="STRING" id="667725.A0A0L0GEW0"/>
<dbReference type="InterPro" id="IPR002293">
    <property type="entry name" value="AA/rel_permease1"/>
</dbReference>
<feature type="transmembrane region" description="Helical" evidence="5">
    <location>
        <begin position="170"/>
        <end position="192"/>
    </location>
</feature>
<dbReference type="RefSeq" id="XP_014161444.1">
    <property type="nucleotide sequence ID" value="XM_014305969.1"/>
</dbReference>
<feature type="transmembrane region" description="Helical" evidence="5">
    <location>
        <begin position="371"/>
        <end position="391"/>
    </location>
</feature>
<evidence type="ECO:0000313" key="6">
    <source>
        <dbReference type="EMBL" id="KNC87542.1"/>
    </source>
</evidence>
<dbReference type="PANTHER" id="PTHR43243">
    <property type="entry name" value="INNER MEMBRANE TRANSPORTER YGJI-RELATED"/>
    <property type="match status" value="1"/>
</dbReference>
<dbReference type="Proteomes" id="UP000054560">
    <property type="component" value="Unassembled WGS sequence"/>
</dbReference>
<keyword evidence="7" id="KW-1185">Reference proteome</keyword>
<dbReference type="Pfam" id="PF13520">
    <property type="entry name" value="AA_permease_2"/>
    <property type="match status" value="1"/>
</dbReference>
<feature type="transmembrane region" description="Helical" evidence="5">
    <location>
        <begin position="259"/>
        <end position="276"/>
    </location>
</feature>
<dbReference type="PANTHER" id="PTHR43243:SF11">
    <property type="entry name" value="AMINO ACID PERMEASE_ SLC12A DOMAIN-CONTAINING PROTEIN"/>
    <property type="match status" value="1"/>
</dbReference>
<dbReference type="OrthoDB" id="1718410at2759"/>
<feature type="transmembrane region" description="Helical" evidence="5">
    <location>
        <begin position="224"/>
        <end position="247"/>
    </location>
</feature>
<proteinExistence type="predicted"/>
<organism evidence="6 7">
    <name type="scientific">Sphaeroforma arctica JP610</name>
    <dbReference type="NCBI Taxonomy" id="667725"/>
    <lineage>
        <taxon>Eukaryota</taxon>
        <taxon>Ichthyosporea</taxon>
        <taxon>Ichthyophonida</taxon>
        <taxon>Sphaeroforma</taxon>
    </lineage>
</organism>